<accession>A0A2S9XTU0</accession>
<gene>
    <name evidence="3" type="ORF">ENSA7_70870</name>
</gene>
<dbReference type="Pfam" id="PF13360">
    <property type="entry name" value="PQQ_2"/>
    <property type="match status" value="1"/>
</dbReference>
<feature type="compositionally biased region" description="Acidic residues" evidence="1">
    <location>
        <begin position="57"/>
        <end position="81"/>
    </location>
</feature>
<dbReference type="EMBL" id="PVNL01000135">
    <property type="protein sequence ID" value="PRP96272.1"/>
    <property type="molecule type" value="Genomic_DNA"/>
</dbReference>
<protein>
    <recommendedName>
        <fullName evidence="2">Pyrrolo-quinoline quinone repeat domain-containing protein</fullName>
    </recommendedName>
</protein>
<organism evidence="3 4">
    <name type="scientific">Enhygromyxa salina</name>
    <dbReference type="NCBI Taxonomy" id="215803"/>
    <lineage>
        <taxon>Bacteria</taxon>
        <taxon>Pseudomonadati</taxon>
        <taxon>Myxococcota</taxon>
        <taxon>Polyangia</taxon>
        <taxon>Nannocystales</taxon>
        <taxon>Nannocystaceae</taxon>
        <taxon>Enhygromyxa</taxon>
    </lineage>
</organism>
<proteinExistence type="predicted"/>
<dbReference type="InterPro" id="IPR002372">
    <property type="entry name" value="PQQ_rpt_dom"/>
</dbReference>
<dbReference type="RefSeq" id="WP_106093872.1">
    <property type="nucleotide sequence ID" value="NZ_PVNL01000135.1"/>
</dbReference>
<evidence type="ECO:0000256" key="1">
    <source>
        <dbReference type="SAM" id="MobiDB-lite"/>
    </source>
</evidence>
<evidence type="ECO:0000313" key="3">
    <source>
        <dbReference type="EMBL" id="PRP96272.1"/>
    </source>
</evidence>
<feature type="compositionally biased region" description="Low complexity" evidence="1">
    <location>
        <begin position="36"/>
        <end position="56"/>
    </location>
</feature>
<dbReference type="AlphaFoldDB" id="A0A2S9XTU0"/>
<dbReference type="Gene3D" id="2.40.10.480">
    <property type="match status" value="1"/>
</dbReference>
<feature type="domain" description="Pyrrolo-quinoline quinone repeat" evidence="2">
    <location>
        <begin position="172"/>
        <end position="312"/>
    </location>
</feature>
<name>A0A2S9XTU0_9BACT</name>
<dbReference type="Proteomes" id="UP000238823">
    <property type="component" value="Unassembled WGS sequence"/>
</dbReference>
<dbReference type="SUPFAM" id="SSF50998">
    <property type="entry name" value="Quinoprotein alcohol dehydrogenase-like"/>
    <property type="match status" value="1"/>
</dbReference>
<dbReference type="OrthoDB" id="244732at2"/>
<evidence type="ECO:0000259" key="2">
    <source>
        <dbReference type="Pfam" id="PF13360"/>
    </source>
</evidence>
<comment type="caution">
    <text evidence="3">The sequence shown here is derived from an EMBL/GenBank/DDBJ whole genome shotgun (WGS) entry which is preliminary data.</text>
</comment>
<sequence>MLIATGALGCGPGGFAFDGSSFGDTGTGFGSETATSSDDPASSSASSANPDPGTDTDSSDDWIETETDTGEPEPPEPLDPPECERTWTHLDTTPTHGHLGNTPIGGRSDGGFVSVNPVIGAGNDEVNVDAWFRSWSATGVLEWERYVSWADHRDDPLVIVQDDLADLFIGGRTNANMVFEDAIVAALDGLSGDLRWTHHRGDGGAYTSLLHTGAALLAVGQIGSFGALGLELIAFDPDTGAVLWSVAPELDLVDVATRGVVMSGGLIDVLVADSSGGGELQILRFEPPSTATTQLVSLATGDPFTPHALAQLDTDSLVALYSVGANETSSFLAVVERDSGQQLDSLAFGDLIQLLPDDLGEATNVEATQLVITPDGLGVAGTLWGEDNERKTFVLRLDSELNPLCVGVMGKDDVEGLFHPPLLRGLTVGPTGELVTGSFASNPRRSVFARWN</sequence>
<feature type="region of interest" description="Disordered" evidence="1">
    <location>
        <begin position="18"/>
        <end position="107"/>
    </location>
</feature>
<evidence type="ECO:0000313" key="4">
    <source>
        <dbReference type="Proteomes" id="UP000238823"/>
    </source>
</evidence>
<dbReference type="InterPro" id="IPR011047">
    <property type="entry name" value="Quinoprotein_ADH-like_sf"/>
</dbReference>
<reference evidence="3 4" key="1">
    <citation type="submission" date="2018-03" db="EMBL/GenBank/DDBJ databases">
        <title>Draft Genome Sequences of the Obligatory Marine Myxobacteria Enhygromyxa salina SWB007.</title>
        <authorList>
            <person name="Poehlein A."/>
            <person name="Moghaddam J.A."/>
            <person name="Harms H."/>
            <person name="Alanjari M."/>
            <person name="Koenig G.M."/>
            <person name="Daniel R."/>
            <person name="Schaeberle T.F."/>
        </authorList>
    </citation>
    <scope>NUCLEOTIDE SEQUENCE [LARGE SCALE GENOMIC DNA]</scope>
    <source>
        <strain evidence="3 4">SWB007</strain>
    </source>
</reference>